<feature type="compositionally biased region" description="Basic and acidic residues" evidence="9">
    <location>
        <begin position="1"/>
        <end position="25"/>
    </location>
</feature>
<dbReference type="Pfam" id="PF16916">
    <property type="entry name" value="ZT_dimer"/>
    <property type="match status" value="1"/>
</dbReference>
<comment type="subcellular location">
    <subcellularLocation>
        <location evidence="1">Membrane</location>
        <topology evidence="1">Multi-pass membrane protein</topology>
    </subcellularLocation>
</comment>
<dbReference type="InterPro" id="IPR027469">
    <property type="entry name" value="Cation_efflux_TMD_sf"/>
</dbReference>
<evidence type="ECO:0000259" key="11">
    <source>
        <dbReference type="Pfam" id="PF01545"/>
    </source>
</evidence>
<keyword evidence="14" id="KW-1185">Reference proteome</keyword>
<keyword evidence="7" id="KW-0406">Ion transport</keyword>
<dbReference type="SUPFAM" id="SSF161111">
    <property type="entry name" value="Cation efflux protein transmembrane domain-like"/>
    <property type="match status" value="1"/>
</dbReference>
<evidence type="ECO:0000313" key="14">
    <source>
        <dbReference type="Proteomes" id="UP000301751"/>
    </source>
</evidence>
<feature type="transmembrane region" description="Helical" evidence="10">
    <location>
        <begin position="117"/>
        <end position="136"/>
    </location>
</feature>
<evidence type="ECO:0000256" key="6">
    <source>
        <dbReference type="ARBA" id="ARBA00022989"/>
    </source>
</evidence>
<dbReference type="Pfam" id="PF01545">
    <property type="entry name" value="Cation_efflux"/>
    <property type="match status" value="1"/>
</dbReference>
<evidence type="ECO:0000256" key="3">
    <source>
        <dbReference type="ARBA" id="ARBA00022448"/>
    </source>
</evidence>
<dbReference type="Gene3D" id="1.20.1510.10">
    <property type="entry name" value="Cation efflux protein transmembrane domain"/>
    <property type="match status" value="1"/>
</dbReference>
<evidence type="ECO:0000256" key="4">
    <source>
        <dbReference type="ARBA" id="ARBA00022692"/>
    </source>
</evidence>
<dbReference type="InterPro" id="IPR027470">
    <property type="entry name" value="Cation_efflux_CTD"/>
</dbReference>
<protein>
    <submittedName>
        <fullName evidence="13">Cobalt transporter</fullName>
    </submittedName>
</protein>
<gene>
    <name evidence="13" type="ORF">AQPW35_33140</name>
</gene>
<organism evidence="13 14">
    <name type="scientific">Pseudaquabacterium pictum</name>
    <dbReference type="NCBI Taxonomy" id="2315236"/>
    <lineage>
        <taxon>Bacteria</taxon>
        <taxon>Pseudomonadati</taxon>
        <taxon>Pseudomonadota</taxon>
        <taxon>Betaproteobacteria</taxon>
        <taxon>Burkholderiales</taxon>
        <taxon>Sphaerotilaceae</taxon>
        <taxon>Pseudaquabacterium</taxon>
    </lineage>
</organism>
<dbReference type="InterPro" id="IPR036837">
    <property type="entry name" value="Cation_efflux_CTD_sf"/>
</dbReference>
<dbReference type="GO" id="GO:0005886">
    <property type="term" value="C:plasma membrane"/>
    <property type="evidence" value="ECO:0007669"/>
    <property type="project" value="TreeGrafter"/>
</dbReference>
<keyword evidence="8 10" id="KW-0472">Membrane</keyword>
<evidence type="ECO:0000256" key="9">
    <source>
        <dbReference type="SAM" id="MobiDB-lite"/>
    </source>
</evidence>
<feature type="transmembrane region" description="Helical" evidence="10">
    <location>
        <begin position="156"/>
        <end position="177"/>
    </location>
</feature>
<dbReference type="PANTHER" id="PTHR11562">
    <property type="entry name" value="CATION EFFLUX PROTEIN/ ZINC TRANSPORTER"/>
    <property type="match status" value="1"/>
</dbReference>
<dbReference type="AlphaFoldDB" id="A0A480AS30"/>
<dbReference type="NCBIfam" id="TIGR01297">
    <property type="entry name" value="CDF"/>
    <property type="match status" value="1"/>
</dbReference>
<feature type="region of interest" description="Disordered" evidence="9">
    <location>
        <begin position="1"/>
        <end position="45"/>
    </location>
</feature>
<feature type="domain" description="Cation efflux protein cytoplasmic" evidence="12">
    <location>
        <begin position="250"/>
        <end position="323"/>
    </location>
</feature>
<dbReference type="OrthoDB" id="9809646at2"/>
<accession>A0A480AS30</accession>
<evidence type="ECO:0000256" key="1">
    <source>
        <dbReference type="ARBA" id="ARBA00004141"/>
    </source>
</evidence>
<dbReference type="EMBL" id="BJCL01000008">
    <property type="protein sequence ID" value="GCL64233.1"/>
    <property type="molecule type" value="Genomic_DNA"/>
</dbReference>
<evidence type="ECO:0000256" key="7">
    <source>
        <dbReference type="ARBA" id="ARBA00023065"/>
    </source>
</evidence>
<keyword evidence="4 10" id="KW-0812">Transmembrane</keyword>
<dbReference type="Proteomes" id="UP000301751">
    <property type="component" value="Unassembled WGS sequence"/>
</dbReference>
<evidence type="ECO:0000256" key="2">
    <source>
        <dbReference type="ARBA" id="ARBA00008873"/>
    </source>
</evidence>
<dbReference type="InterPro" id="IPR002524">
    <property type="entry name" value="Cation_efflux"/>
</dbReference>
<feature type="transmembrane region" description="Helical" evidence="10">
    <location>
        <begin position="189"/>
        <end position="215"/>
    </location>
</feature>
<evidence type="ECO:0000259" key="12">
    <source>
        <dbReference type="Pfam" id="PF16916"/>
    </source>
</evidence>
<name>A0A480AS30_9BURK</name>
<dbReference type="PANTHER" id="PTHR11562:SF17">
    <property type="entry name" value="RE54080P-RELATED"/>
    <property type="match status" value="1"/>
</dbReference>
<feature type="domain" description="Cation efflux protein transmembrane" evidence="11">
    <location>
        <begin position="58"/>
        <end position="245"/>
    </location>
</feature>
<comment type="caution">
    <text evidence="13">The sequence shown here is derived from an EMBL/GenBank/DDBJ whole genome shotgun (WGS) entry which is preliminary data.</text>
</comment>
<feature type="transmembrane region" description="Helical" evidence="10">
    <location>
        <begin position="221"/>
        <end position="238"/>
    </location>
</feature>
<evidence type="ECO:0000256" key="5">
    <source>
        <dbReference type="ARBA" id="ARBA00022906"/>
    </source>
</evidence>
<evidence type="ECO:0000256" key="8">
    <source>
        <dbReference type="ARBA" id="ARBA00023136"/>
    </source>
</evidence>
<dbReference type="InterPro" id="IPR050681">
    <property type="entry name" value="CDF/SLC30A"/>
</dbReference>
<proteinExistence type="inferred from homology"/>
<evidence type="ECO:0000313" key="13">
    <source>
        <dbReference type="EMBL" id="GCL64233.1"/>
    </source>
</evidence>
<reference evidence="14" key="1">
    <citation type="submission" date="2019-03" db="EMBL/GenBank/DDBJ databases">
        <title>Aquabacterium pictum sp.nov., the first bacteriochlorophyll a-containing freshwater bacterium in the genus Aquabacterium of the class Betaproteobacteria.</title>
        <authorList>
            <person name="Hirose S."/>
            <person name="Tank M."/>
            <person name="Hara E."/>
            <person name="Tamaki H."/>
            <person name="Takaichi S."/>
            <person name="Haruta S."/>
            <person name="Hanada S."/>
        </authorList>
    </citation>
    <scope>NUCLEOTIDE SEQUENCE [LARGE SCALE GENOMIC DNA]</scope>
    <source>
        <strain evidence="14">W35</strain>
    </source>
</reference>
<evidence type="ECO:0000256" key="10">
    <source>
        <dbReference type="SAM" id="Phobius"/>
    </source>
</evidence>
<keyword evidence="6 10" id="KW-1133">Transmembrane helix</keyword>
<dbReference type="RefSeq" id="WP_137733952.1">
    <property type="nucleotide sequence ID" value="NZ_BJCL01000008.1"/>
</dbReference>
<keyword evidence="5" id="KW-0862">Zinc</keyword>
<keyword evidence="3" id="KW-0813">Transport</keyword>
<comment type="similarity">
    <text evidence="2">Belongs to the cation diffusion facilitator (CDF) transporter (TC 2.A.4) family. SLC30A subfamily.</text>
</comment>
<keyword evidence="5" id="KW-0864">Zinc transport</keyword>
<sequence>MPSHPHDDHHGHADGHGHDHADPAAHGHAHGHSHGHAHGHGHTHAHAPANFDRAFALGIGLNIAFVAVEAFYGWRVNSLALLADAGHNLSDVAGLVLAWAAAVAGRRQADARHTYGWQRASLLAALANALLLLVAMGSLGWEAVQRLGTPQPTQGWTLIAVAGVGIVVNGATALLFLRGSHGDINLRGAFLHMASDALVSLGVVLGGALVLWQGWTWVDPVISLLIAVVIVVGTWGLLRQSVHLLFDGVPDGIDLAAVRRSLLALPGVVGLHDLHVWAMGSTENAATAHLVLTDQADAAAVLQAATQALRADYGIGHATLQLETPAFAAGCAVRHGESHG</sequence>
<dbReference type="SUPFAM" id="SSF160240">
    <property type="entry name" value="Cation efflux protein cytoplasmic domain-like"/>
    <property type="match status" value="1"/>
</dbReference>
<feature type="transmembrane region" description="Helical" evidence="10">
    <location>
        <begin position="54"/>
        <end position="74"/>
    </location>
</feature>
<feature type="compositionally biased region" description="Basic residues" evidence="9">
    <location>
        <begin position="27"/>
        <end position="45"/>
    </location>
</feature>
<dbReference type="InterPro" id="IPR058533">
    <property type="entry name" value="Cation_efflux_TM"/>
</dbReference>
<dbReference type="GO" id="GO:0005385">
    <property type="term" value="F:zinc ion transmembrane transporter activity"/>
    <property type="evidence" value="ECO:0007669"/>
    <property type="project" value="TreeGrafter"/>
</dbReference>